<accession>A0A1E5G5F5</accession>
<reference evidence="3 4" key="1">
    <citation type="submission" date="2016-09" db="EMBL/GenBank/DDBJ databases">
        <title>Draft genome sequence for the type strain of Desulfuribacillus alkaliarsenatis AHT28, an obligately anaerobic, sulfidogenic bacterium isolated from Russian soda lake sediments.</title>
        <authorList>
            <person name="Abin C.A."/>
            <person name="Hollibaugh J.T."/>
        </authorList>
    </citation>
    <scope>NUCLEOTIDE SEQUENCE [LARGE SCALE GENOMIC DNA]</scope>
    <source>
        <strain evidence="3 4">AHT28</strain>
    </source>
</reference>
<dbReference type="SUPFAM" id="SSF56349">
    <property type="entry name" value="DNA breaking-rejoining enzymes"/>
    <property type="match status" value="1"/>
</dbReference>
<proteinExistence type="predicted"/>
<dbReference type="STRING" id="766136.BHF68_01725"/>
<protein>
    <recommendedName>
        <fullName evidence="2">Type I restriction enzyme R protein N-terminal domain-containing protein</fullName>
    </recommendedName>
</protein>
<comment type="caution">
    <text evidence="3">The sequence shown here is derived from an EMBL/GenBank/DDBJ whole genome shotgun (WGS) entry which is preliminary data.</text>
</comment>
<organism evidence="3 4">
    <name type="scientific">Desulfuribacillus alkaliarsenatis</name>
    <dbReference type="NCBI Taxonomy" id="766136"/>
    <lineage>
        <taxon>Bacteria</taxon>
        <taxon>Bacillati</taxon>
        <taxon>Bacillota</taxon>
        <taxon>Desulfuribacillia</taxon>
        <taxon>Desulfuribacillales</taxon>
        <taxon>Desulfuribacillaceae</taxon>
        <taxon>Desulfuribacillus</taxon>
    </lineage>
</organism>
<dbReference type="InterPro" id="IPR029464">
    <property type="entry name" value="HSDR_N"/>
</dbReference>
<evidence type="ECO:0000313" key="4">
    <source>
        <dbReference type="Proteomes" id="UP000094296"/>
    </source>
</evidence>
<dbReference type="InterPro" id="IPR011856">
    <property type="entry name" value="tRNA_endonuc-like_dom_sf"/>
</dbReference>
<dbReference type="Gene3D" id="3.40.1350.10">
    <property type="match status" value="1"/>
</dbReference>
<dbReference type="Proteomes" id="UP000094296">
    <property type="component" value="Unassembled WGS sequence"/>
</dbReference>
<sequence length="475" mass="56679">MHMVKEQDIKLVKDNFHNLLTHNEANISSQVVEKMLEILGYESRYFDRQHPTYHKTGYTDIAVKIDEDEYLYVEVKKDKTLSEADIEQIIRYLNQKGLSWGILTNGANWLLLNNDIKVQSALKLGVKTTVDDKVVFNINIFGDRHNTKFLPYFSKKSIFESEVTNYFKDIAQFRAYRFPKEPQNKSWQRYKSTLNNFFIYYSDIEKKYRSLSDIRDDEFKKYLLKSGNPAIDTHKNKWTHIRTMLKELKKNKHINHHNFETSRDVLMGSDESIVNDLKKEMFANEYLRIFYNTLDTTQEATRNKTLFLIIMWVGADISFFKNIEQEDFDYHNEVFKKNGKIIPLHRSIIKNIREVVKQNKRKKYKKKNLFIFTRNGVEYTLSEGNLSHIFKTVRTKNIEMPQFQHYKLTNIRKILAQEMFKNNYTIEEISYITSLSLSTLSECITLDDIKDKVDLTNKRNKLRKHPFQDFFDNID</sequence>
<evidence type="ECO:0000256" key="1">
    <source>
        <dbReference type="ARBA" id="ARBA00023172"/>
    </source>
</evidence>
<dbReference type="GO" id="GO:0003677">
    <property type="term" value="F:DNA binding"/>
    <property type="evidence" value="ECO:0007669"/>
    <property type="project" value="InterPro"/>
</dbReference>
<dbReference type="Pfam" id="PF13588">
    <property type="entry name" value="HSDR_N_2"/>
    <property type="match status" value="1"/>
</dbReference>
<feature type="domain" description="Type I restriction enzyme R protein N-terminal" evidence="2">
    <location>
        <begin position="31"/>
        <end position="115"/>
    </location>
</feature>
<dbReference type="OrthoDB" id="9148007at2"/>
<dbReference type="EMBL" id="MIJE01000001">
    <property type="protein sequence ID" value="OEF98420.1"/>
    <property type="molecule type" value="Genomic_DNA"/>
</dbReference>
<keyword evidence="1" id="KW-0233">DNA recombination</keyword>
<dbReference type="GO" id="GO:0006310">
    <property type="term" value="P:DNA recombination"/>
    <property type="evidence" value="ECO:0007669"/>
    <property type="project" value="UniProtKB-KW"/>
</dbReference>
<dbReference type="GO" id="GO:0015074">
    <property type="term" value="P:DNA integration"/>
    <property type="evidence" value="ECO:0007669"/>
    <property type="project" value="InterPro"/>
</dbReference>
<name>A0A1E5G5F5_9FIRM</name>
<dbReference type="InterPro" id="IPR013762">
    <property type="entry name" value="Integrase-like_cat_sf"/>
</dbReference>
<gene>
    <name evidence="3" type="ORF">BHF68_01725</name>
</gene>
<dbReference type="Gene3D" id="1.10.443.10">
    <property type="entry name" value="Intergrase catalytic core"/>
    <property type="match status" value="1"/>
</dbReference>
<dbReference type="RefSeq" id="WP_069641912.1">
    <property type="nucleotide sequence ID" value="NZ_MIJE01000001.1"/>
</dbReference>
<evidence type="ECO:0000313" key="3">
    <source>
        <dbReference type="EMBL" id="OEF98420.1"/>
    </source>
</evidence>
<evidence type="ECO:0000259" key="2">
    <source>
        <dbReference type="Pfam" id="PF13588"/>
    </source>
</evidence>
<dbReference type="InterPro" id="IPR011010">
    <property type="entry name" value="DNA_brk_join_enz"/>
</dbReference>
<keyword evidence="4" id="KW-1185">Reference proteome</keyword>
<dbReference type="AlphaFoldDB" id="A0A1E5G5F5"/>